<evidence type="ECO:0000313" key="10">
    <source>
        <dbReference type="Proteomes" id="UP000653644"/>
    </source>
</evidence>
<dbReference type="PROSITE" id="PS00136">
    <property type="entry name" value="SUBTILASE_ASP"/>
    <property type="match status" value="1"/>
</dbReference>
<dbReference type="PANTHER" id="PTHR43806:SF65">
    <property type="entry name" value="SERINE PROTEASE APRX"/>
    <property type="match status" value="1"/>
</dbReference>
<evidence type="ECO:0000256" key="5">
    <source>
        <dbReference type="PROSITE-ProRule" id="PRU01240"/>
    </source>
</evidence>
<dbReference type="InterPro" id="IPR036852">
    <property type="entry name" value="Peptidase_S8/S53_dom_sf"/>
</dbReference>
<dbReference type="Proteomes" id="UP000653644">
    <property type="component" value="Unassembled WGS sequence"/>
</dbReference>
<evidence type="ECO:0000256" key="4">
    <source>
        <dbReference type="ARBA" id="ARBA00022825"/>
    </source>
</evidence>
<dbReference type="InterPro" id="IPR023828">
    <property type="entry name" value="Peptidase_S8_Ser-AS"/>
</dbReference>
<accession>A0ABQ3CNY5</accession>
<dbReference type="SUPFAM" id="SSF52743">
    <property type="entry name" value="Subtilisin-like"/>
    <property type="match status" value="1"/>
</dbReference>
<keyword evidence="7" id="KW-0732">Signal</keyword>
<evidence type="ECO:0000256" key="2">
    <source>
        <dbReference type="ARBA" id="ARBA00022670"/>
    </source>
</evidence>
<dbReference type="PANTHER" id="PTHR43806">
    <property type="entry name" value="PEPTIDASE S8"/>
    <property type="match status" value="1"/>
</dbReference>
<feature type="chain" id="PRO_5045668660" evidence="7">
    <location>
        <begin position="27"/>
        <end position="1256"/>
    </location>
</feature>
<feature type="active site" description="Charge relay system" evidence="5">
    <location>
        <position position="442"/>
    </location>
</feature>
<proteinExistence type="inferred from homology"/>
<dbReference type="PROSITE" id="PS00137">
    <property type="entry name" value="SUBTILASE_HIS"/>
    <property type="match status" value="1"/>
</dbReference>
<organism evidence="9 10">
    <name type="scientific">Streptomyces canarius</name>
    <dbReference type="NCBI Taxonomy" id="285453"/>
    <lineage>
        <taxon>Bacteria</taxon>
        <taxon>Bacillati</taxon>
        <taxon>Actinomycetota</taxon>
        <taxon>Actinomycetes</taxon>
        <taxon>Kitasatosporales</taxon>
        <taxon>Streptomycetaceae</taxon>
        <taxon>Streptomyces</taxon>
    </lineage>
</organism>
<name>A0ABQ3CNY5_9ACTN</name>
<dbReference type="InterPro" id="IPR050131">
    <property type="entry name" value="Peptidase_S8_subtilisin-like"/>
</dbReference>
<feature type="active site" description="Charge relay system" evidence="5">
    <location>
        <position position="266"/>
    </location>
</feature>
<keyword evidence="3 5" id="KW-0378">Hydrolase</keyword>
<dbReference type="PROSITE" id="PS51892">
    <property type="entry name" value="SUBTILASE"/>
    <property type="match status" value="1"/>
</dbReference>
<evidence type="ECO:0000256" key="3">
    <source>
        <dbReference type="ARBA" id="ARBA00022801"/>
    </source>
</evidence>
<evidence type="ECO:0000256" key="6">
    <source>
        <dbReference type="RuleBase" id="RU003355"/>
    </source>
</evidence>
<keyword evidence="4 5" id="KW-0720">Serine protease</keyword>
<comment type="similarity">
    <text evidence="1 5 6">Belongs to the peptidase S8 family.</text>
</comment>
<dbReference type="InterPro" id="IPR022398">
    <property type="entry name" value="Peptidase_S8_His-AS"/>
</dbReference>
<dbReference type="CDD" id="cd07487">
    <property type="entry name" value="Peptidases_S8_1"/>
    <property type="match status" value="1"/>
</dbReference>
<evidence type="ECO:0000256" key="7">
    <source>
        <dbReference type="SAM" id="SignalP"/>
    </source>
</evidence>
<keyword evidence="2 5" id="KW-0645">Protease</keyword>
<dbReference type="RefSeq" id="WP_189888464.1">
    <property type="nucleotide sequence ID" value="NZ_BMVN01000014.1"/>
</dbReference>
<reference evidence="10" key="1">
    <citation type="journal article" date="2019" name="Int. J. Syst. Evol. Microbiol.">
        <title>The Global Catalogue of Microorganisms (GCM) 10K type strain sequencing project: providing services to taxonomists for standard genome sequencing and annotation.</title>
        <authorList>
            <consortium name="The Broad Institute Genomics Platform"/>
            <consortium name="The Broad Institute Genome Sequencing Center for Infectious Disease"/>
            <person name="Wu L."/>
            <person name="Ma J."/>
        </authorList>
    </citation>
    <scope>NUCLEOTIDE SEQUENCE [LARGE SCALE GENOMIC DNA]</scope>
    <source>
        <strain evidence="10">JCM 4733</strain>
    </source>
</reference>
<dbReference type="InterPro" id="IPR000209">
    <property type="entry name" value="Peptidase_S8/S53_dom"/>
</dbReference>
<comment type="caution">
    <text evidence="9">The sequence shown here is derived from an EMBL/GenBank/DDBJ whole genome shotgun (WGS) entry which is preliminary data.</text>
</comment>
<feature type="domain" description="Peptidase S8/S53" evidence="8">
    <location>
        <begin position="225"/>
        <end position="486"/>
    </location>
</feature>
<dbReference type="EMBL" id="BMVN01000014">
    <property type="protein sequence ID" value="GHA34189.1"/>
    <property type="molecule type" value="Genomic_DNA"/>
</dbReference>
<gene>
    <name evidence="9" type="ORF">GCM10010345_43490</name>
</gene>
<protein>
    <submittedName>
        <fullName evidence="9">Peptidase</fullName>
    </submittedName>
</protein>
<dbReference type="InterPro" id="IPR015500">
    <property type="entry name" value="Peptidase_S8_subtilisin-rel"/>
</dbReference>
<sequence>MTRHRTAALLLGVGTLTGALVAPAGATPTDAAARPGTPAAGPVEQVTLVTGDTVRYRRTGDTVRVVSATAGTERRQTAFANYTEGGHTYVVPRDAWGAMARGQVDKALFDITELARQHLDDRHTHDIKVIVTGRPGTAPKTVTPSTARVTHTLPRLGVRALSTGKSHATALWRSLTGERAGAADTGRAAPAHGTKIWLDGVVRPTLDVSVPLVGAPTAWEHGHTGEGVKVAVLDTGISSTHPDLKGKVDAAENFSTAADTDDHVGHGTHVASTITGSGAASGGRYRGVAPGVRLLNGKVLDDEGRGTDSGVLAGMEWAVQQGADVINMSLGGDAPSDGTDLLSTSLNRLSAASGALFVVAAGNAGQPHSVTAPGAADAALTVASTTKQDTLSRFSSRGPRVGDFGLKPEISAPGENIVAARAPGAFPDAPGDADYVSLSGTSMATPHVAGAAAILAGEHPDWSGRQIKAALTGSATVLKDVDVFGNGAGRLDVARADAQSVRAVTPSLGLGRIPWPHDPARPTTGRVTYANDGDAPVTLALSMSVTDERGRPAPDGLFSADPSVTVPAHGTATTTVRLAAGPDSAGSYEGRLTATAGDARVVTPVTAQVRELLRTVTVRVRNHAGEALGLDDAWVALQNETTGAVYPADSGDENGLRAEVPDGDYRVVGLGTISGLLHVTITYYLQGGLHVDGDRTLALDGTKAQPVTADLDDPAARPDPYSAHVTLSSTVTTGDGTDGIALDSNYTPRYVLSDKAVPGTALSYGGAWVPPQNRVTTVGEHPFEVSYVEDPQSAGYEGDITADLVDIGEETDPDQVGDVRGKVVLVAPEHYAPDPVGTPSQEQFATLVTGLKAKGAALVLTYDYIARLTEVPILQLLRYEDVEGLRERLAAGARQVHVVGTPATRTQYNLFGSVGLDLPEGHAWHFRRAALARTKAVYRNPAGGRHVIVQGLFYHDPVSGLWGRTEQRLAVPQTRVEYFTPGVSWAVDAGAGLNADWTYGASERTAWTTYRTDRRTSAAWSTAPFAPRLPNPLTSDADGLPVPAAYRSGDRLVTAIPVFNDADPNHTTAAGTDVDGQVLEKGTTELFRDGTKVDGNGTPGAGTFDLPSAAGTYRLVVRATRPSALSPKVRSEWTFTTGRTEDSVRTPVDLLDLGFALPLDGHNTAPAGKEFTGSVTVRHQPGASGTSPVRKVTVDVSYDDGRTWSPAAVTSAGRGHWSLVIPAGGQPGGHVSLRASAVDRAGDRVRQTVTRAYGLR</sequence>
<dbReference type="InterPro" id="IPR023827">
    <property type="entry name" value="Peptidase_S8_Asp-AS"/>
</dbReference>
<dbReference type="PROSITE" id="PS00138">
    <property type="entry name" value="SUBTILASE_SER"/>
    <property type="match status" value="1"/>
</dbReference>
<evidence type="ECO:0000313" key="9">
    <source>
        <dbReference type="EMBL" id="GHA34189.1"/>
    </source>
</evidence>
<dbReference type="Gene3D" id="3.40.50.200">
    <property type="entry name" value="Peptidase S8/S53 domain"/>
    <property type="match status" value="1"/>
</dbReference>
<dbReference type="PRINTS" id="PR00723">
    <property type="entry name" value="SUBTILISIN"/>
</dbReference>
<evidence type="ECO:0000256" key="1">
    <source>
        <dbReference type="ARBA" id="ARBA00011073"/>
    </source>
</evidence>
<evidence type="ECO:0000259" key="8">
    <source>
        <dbReference type="Pfam" id="PF00082"/>
    </source>
</evidence>
<keyword evidence="10" id="KW-1185">Reference proteome</keyword>
<feature type="signal peptide" evidence="7">
    <location>
        <begin position="1"/>
        <end position="26"/>
    </location>
</feature>
<dbReference type="Pfam" id="PF00082">
    <property type="entry name" value="Peptidase_S8"/>
    <property type="match status" value="1"/>
</dbReference>
<feature type="active site" description="Charge relay system" evidence="5">
    <location>
        <position position="234"/>
    </location>
</feature>